<dbReference type="GeneID" id="11518751"/>
<feature type="region of interest" description="Disordered" evidence="1">
    <location>
        <begin position="176"/>
        <end position="265"/>
    </location>
</feature>
<dbReference type="KEGG" id="ttt:THITE_2115784"/>
<feature type="compositionally biased region" description="Basic and acidic residues" evidence="1">
    <location>
        <begin position="237"/>
        <end position="247"/>
    </location>
</feature>
<organism evidence="2 3">
    <name type="scientific">Thermothielavioides terrestris (strain ATCC 38088 / NRRL 8126)</name>
    <name type="common">Thielavia terrestris</name>
    <dbReference type="NCBI Taxonomy" id="578455"/>
    <lineage>
        <taxon>Eukaryota</taxon>
        <taxon>Fungi</taxon>
        <taxon>Dikarya</taxon>
        <taxon>Ascomycota</taxon>
        <taxon>Pezizomycotina</taxon>
        <taxon>Sordariomycetes</taxon>
        <taxon>Sordariomycetidae</taxon>
        <taxon>Sordariales</taxon>
        <taxon>Chaetomiaceae</taxon>
        <taxon>Thermothielavioides</taxon>
        <taxon>Thermothielavioides terrestris</taxon>
    </lineage>
</organism>
<dbReference type="EMBL" id="CP003010">
    <property type="protein sequence ID" value="AEO67042.1"/>
    <property type="molecule type" value="Genomic_DNA"/>
</dbReference>
<feature type="compositionally biased region" description="Pro residues" evidence="1">
    <location>
        <begin position="255"/>
        <end position="265"/>
    </location>
</feature>
<evidence type="ECO:0000256" key="1">
    <source>
        <dbReference type="SAM" id="MobiDB-lite"/>
    </source>
</evidence>
<dbReference type="AlphaFoldDB" id="G2QYE6"/>
<keyword evidence="3" id="KW-1185">Reference proteome</keyword>
<dbReference type="OrthoDB" id="5409477at2759"/>
<reference evidence="2 3" key="1">
    <citation type="journal article" date="2011" name="Nat. Biotechnol.">
        <title>Comparative genomic analysis of the thermophilic biomass-degrading fungi Myceliophthora thermophila and Thielavia terrestris.</title>
        <authorList>
            <person name="Berka R.M."/>
            <person name="Grigoriev I.V."/>
            <person name="Otillar R."/>
            <person name="Salamov A."/>
            <person name="Grimwood J."/>
            <person name="Reid I."/>
            <person name="Ishmael N."/>
            <person name="John T."/>
            <person name="Darmond C."/>
            <person name="Moisan M.-C."/>
            <person name="Henrissat B."/>
            <person name="Coutinho P.M."/>
            <person name="Lombard V."/>
            <person name="Natvig D.O."/>
            <person name="Lindquist E."/>
            <person name="Schmutz J."/>
            <person name="Lucas S."/>
            <person name="Harris P."/>
            <person name="Powlowski J."/>
            <person name="Bellemare A."/>
            <person name="Taylor D."/>
            <person name="Butler G."/>
            <person name="de Vries R.P."/>
            <person name="Allijn I.E."/>
            <person name="van den Brink J."/>
            <person name="Ushinsky S."/>
            <person name="Storms R."/>
            <person name="Powell A.J."/>
            <person name="Paulsen I.T."/>
            <person name="Elbourne L.D.H."/>
            <person name="Baker S.E."/>
            <person name="Magnuson J."/>
            <person name="LaBoissiere S."/>
            <person name="Clutterbuck A.J."/>
            <person name="Martinez D."/>
            <person name="Wogulis M."/>
            <person name="de Leon A.L."/>
            <person name="Rey M.W."/>
            <person name="Tsang A."/>
        </authorList>
    </citation>
    <scope>NUCLEOTIDE SEQUENCE [LARGE SCALE GENOMIC DNA]</scope>
    <source>
        <strain evidence="3">ATCC 38088 / NRRL 8126</strain>
    </source>
</reference>
<sequence>MYTRDYSSKPLKGLIRMDPDCAICHAPAALACECEAKGLEVAVRQAESRMMQSIYNDIRCERPSLPPILFAPQLAYADDPFPPTPSSWVRAHAQDYILEYFRLLTERRKAAHAQQLERIQAHAYHYYHAPPHPHEIAAAQSQLKRGIDEDWQSSVQRYPEVLEYFYSLVELTLPDDNEPAVKDPPLSALSGPRKGSARRVGGGGATTTVASGPSLANHEREYSQPRGRTPPPPPLELLRERRTPAPRERRHSFRGPPPPPPSYYY</sequence>
<name>G2QYE6_THETT</name>
<evidence type="ECO:0000313" key="3">
    <source>
        <dbReference type="Proteomes" id="UP000008181"/>
    </source>
</evidence>
<gene>
    <name evidence="2" type="ORF">THITE_2115784</name>
</gene>
<proteinExistence type="predicted"/>
<accession>G2QYE6</accession>
<dbReference type="RefSeq" id="XP_003653378.1">
    <property type="nucleotide sequence ID" value="XM_003653330.1"/>
</dbReference>
<evidence type="ECO:0000313" key="2">
    <source>
        <dbReference type="EMBL" id="AEO67042.1"/>
    </source>
</evidence>
<dbReference type="PROSITE" id="PS51257">
    <property type="entry name" value="PROKAR_LIPOPROTEIN"/>
    <property type="match status" value="1"/>
</dbReference>
<dbReference type="Proteomes" id="UP000008181">
    <property type="component" value="Chromosome 2"/>
</dbReference>
<protein>
    <submittedName>
        <fullName evidence="2">Uncharacterized protein</fullName>
    </submittedName>
</protein>
<dbReference type="HOGENOM" id="CLU_094654_0_0_1"/>
<dbReference type="eggNOG" id="ENOG502SN7S">
    <property type="taxonomic scope" value="Eukaryota"/>
</dbReference>